<evidence type="ECO:0000313" key="2">
    <source>
        <dbReference type="EMBL" id="HJB59710.1"/>
    </source>
</evidence>
<dbReference type="EMBL" id="DWXX01000160">
    <property type="protein sequence ID" value="HJB59710.1"/>
    <property type="molecule type" value="Genomic_DNA"/>
</dbReference>
<comment type="caution">
    <text evidence="2">The sequence shown here is derived from an EMBL/GenBank/DDBJ whole genome shotgun (WGS) entry which is preliminary data.</text>
</comment>
<reference evidence="2" key="2">
    <citation type="submission" date="2021-04" db="EMBL/GenBank/DDBJ databases">
        <authorList>
            <person name="Gilroy R."/>
        </authorList>
    </citation>
    <scope>NUCLEOTIDE SEQUENCE</scope>
    <source>
        <strain evidence="2">ChiHjej9B8-13557</strain>
    </source>
</reference>
<dbReference type="Proteomes" id="UP000824211">
    <property type="component" value="Unassembled WGS sequence"/>
</dbReference>
<sequence length="150" mass="15995">MKAKKLLALILSAVMALSMLTACGGGGDLNVKNVNDILEQQGYTVEVKSSPALDFALNTTVGEMRREKFYLLDTAEWANGVGSAMTTLGFSCWTIYSGVETDEPSLESAAARCVRELTQEFGSDLNVSVSGQTLVDEAGTRYWVALAAGN</sequence>
<protein>
    <submittedName>
        <fullName evidence="2">Uncharacterized protein</fullName>
    </submittedName>
</protein>
<keyword evidence="1" id="KW-0732">Signal</keyword>
<feature type="chain" id="PRO_5038715443" evidence="1">
    <location>
        <begin position="25"/>
        <end position="150"/>
    </location>
</feature>
<proteinExistence type="predicted"/>
<reference evidence="2" key="1">
    <citation type="journal article" date="2021" name="PeerJ">
        <title>Extensive microbial diversity within the chicken gut microbiome revealed by metagenomics and culture.</title>
        <authorList>
            <person name="Gilroy R."/>
            <person name="Ravi A."/>
            <person name="Getino M."/>
            <person name="Pursley I."/>
            <person name="Horton D.L."/>
            <person name="Alikhan N.F."/>
            <person name="Baker D."/>
            <person name="Gharbi K."/>
            <person name="Hall N."/>
            <person name="Watson M."/>
            <person name="Adriaenssens E.M."/>
            <person name="Foster-Nyarko E."/>
            <person name="Jarju S."/>
            <person name="Secka A."/>
            <person name="Antonio M."/>
            <person name="Oren A."/>
            <person name="Chaudhuri R.R."/>
            <person name="La Ragione R."/>
            <person name="Hildebrand F."/>
            <person name="Pallen M.J."/>
        </authorList>
    </citation>
    <scope>NUCLEOTIDE SEQUENCE</scope>
    <source>
        <strain evidence="2">ChiHjej9B8-13557</strain>
    </source>
</reference>
<accession>A0A9D2MF64</accession>
<evidence type="ECO:0000313" key="3">
    <source>
        <dbReference type="Proteomes" id="UP000824211"/>
    </source>
</evidence>
<gene>
    <name evidence="2" type="ORF">H9771_08690</name>
</gene>
<dbReference type="PROSITE" id="PS51257">
    <property type="entry name" value="PROKAR_LIPOPROTEIN"/>
    <property type="match status" value="1"/>
</dbReference>
<organism evidence="2 3">
    <name type="scientific">Candidatus Faecalibacterium faecipullorum</name>
    <dbReference type="NCBI Taxonomy" id="2838578"/>
    <lineage>
        <taxon>Bacteria</taxon>
        <taxon>Bacillati</taxon>
        <taxon>Bacillota</taxon>
        <taxon>Clostridia</taxon>
        <taxon>Eubacteriales</taxon>
        <taxon>Oscillospiraceae</taxon>
        <taxon>Faecalibacterium</taxon>
    </lineage>
</organism>
<evidence type="ECO:0000256" key="1">
    <source>
        <dbReference type="SAM" id="SignalP"/>
    </source>
</evidence>
<dbReference type="AlphaFoldDB" id="A0A9D2MF64"/>
<name>A0A9D2MF64_9FIRM</name>
<feature type="signal peptide" evidence="1">
    <location>
        <begin position="1"/>
        <end position="24"/>
    </location>
</feature>